<gene>
    <name evidence="2" type="ORF">g.47229</name>
</gene>
<evidence type="ECO:0000313" key="2">
    <source>
        <dbReference type="EMBL" id="JAS52952.1"/>
    </source>
</evidence>
<feature type="non-terminal residue" evidence="2">
    <location>
        <position position="105"/>
    </location>
</feature>
<proteinExistence type="predicted"/>
<organism evidence="2">
    <name type="scientific">Cuerna arida</name>
    <dbReference type="NCBI Taxonomy" id="1464854"/>
    <lineage>
        <taxon>Eukaryota</taxon>
        <taxon>Metazoa</taxon>
        <taxon>Ecdysozoa</taxon>
        <taxon>Arthropoda</taxon>
        <taxon>Hexapoda</taxon>
        <taxon>Insecta</taxon>
        <taxon>Pterygota</taxon>
        <taxon>Neoptera</taxon>
        <taxon>Paraneoptera</taxon>
        <taxon>Hemiptera</taxon>
        <taxon>Auchenorrhyncha</taxon>
        <taxon>Membracoidea</taxon>
        <taxon>Cicadellidae</taxon>
        <taxon>Cicadellinae</taxon>
        <taxon>Proconiini</taxon>
        <taxon>Cuerna</taxon>
    </lineage>
</organism>
<reference evidence="2" key="1">
    <citation type="submission" date="2015-11" db="EMBL/GenBank/DDBJ databases">
        <title>De novo transcriptome assembly of four potential Pierce s Disease insect vectors from Arizona vineyards.</title>
        <authorList>
            <person name="Tassone E.E."/>
        </authorList>
    </citation>
    <scope>NUCLEOTIDE SEQUENCE</scope>
</reference>
<feature type="region of interest" description="Disordered" evidence="1">
    <location>
        <begin position="77"/>
        <end position="105"/>
    </location>
</feature>
<accession>A0A1B6FRW5</accession>
<dbReference type="EMBL" id="GECZ01016817">
    <property type="protein sequence ID" value="JAS52952.1"/>
    <property type="molecule type" value="Transcribed_RNA"/>
</dbReference>
<evidence type="ECO:0000256" key="1">
    <source>
        <dbReference type="SAM" id="MobiDB-lite"/>
    </source>
</evidence>
<name>A0A1B6FRW5_9HEMI</name>
<dbReference type="AlphaFoldDB" id="A0A1B6FRW5"/>
<sequence>PAQMKPPQNLQQHLQQLKQLKHFESMSRYESVPVRSGLEGLAAAAVYLSSGNGSGQESNNLQRGVNVTASQPQCTNNSMFAGDIKPYGGNAAPPQSGQLRRWDFS</sequence>
<feature type="non-terminal residue" evidence="2">
    <location>
        <position position="1"/>
    </location>
</feature>
<protein>
    <submittedName>
        <fullName evidence="2">Uncharacterized protein</fullName>
    </submittedName>
</protein>